<comment type="function">
    <text evidence="8">Component of the cytochrome c oxidase, the last enzyme in the mitochondrial electron transport chain which drives oxidative phosphorylation. The respiratory chain contains 3 multisubunit complexes succinate dehydrogenase (complex II, CII), ubiquinol-cytochrome c oxidoreductase (cytochrome b-c1 complex, complex III, CIII) and cytochrome c oxidase (complex IV, CIV), that cooperate to transfer electrons derived from NADH and succinate to molecular oxygen, creating an electrochemical gradient over the inner membrane that drives transmembrane transport and the ATP synthase. Cytochrome c oxidase is the component of the respiratory chain that catalyzes the reduction of oxygen to water. Electrons originating from reduced cytochrome c in the intermembrane space (IMS) are transferred via the dinuclear copper A center (CU(A)) of subunit 2 and heme A of subunit 1 to the active site in subunit 1, a binuclear center (BNC) formed by heme A3 and copper B (CU(B)). The BNC reduces molecular oxygen to 2 water molecules using 4 electrons from cytochrome c in the IMS and 4 protons from the mitochondrial matrix.</text>
</comment>
<dbReference type="AlphaFoldDB" id="A0A0E3DQK1"/>
<feature type="transmembrane region" description="Helical" evidence="9">
    <location>
        <begin position="81"/>
        <end position="103"/>
    </location>
</feature>
<keyword evidence="6 9" id="KW-1133">Transmembrane helix</keyword>
<keyword evidence="7 9" id="KW-0472">Membrane</keyword>
<evidence type="ECO:0000256" key="5">
    <source>
        <dbReference type="ARBA" id="ARBA00022967"/>
    </source>
</evidence>
<evidence type="ECO:0000256" key="1">
    <source>
        <dbReference type="ARBA" id="ARBA00004141"/>
    </source>
</evidence>
<dbReference type="SUPFAM" id="SSF81452">
    <property type="entry name" value="Cytochrome c oxidase subunit III-like"/>
    <property type="match status" value="1"/>
</dbReference>
<evidence type="ECO:0000256" key="7">
    <source>
        <dbReference type="ARBA" id="ARBA00023136"/>
    </source>
</evidence>
<feature type="transmembrane region" description="Helical" evidence="9">
    <location>
        <begin position="242"/>
        <end position="261"/>
    </location>
</feature>
<name>A0A0E3DQK1_9HYME</name>
<dbReference type="CTD" id="4514"/>
<evidence type="ECO:0000256" key="2">
    <source>
        <dbReference type="ARBA" id="ARBA00010581"/>
    </source>
</evidence>
<dbReference type="InterPro" id="IPR024791">
    <property type="entry name" value="Cyt_c/ubiquinol_Oxase_su3"/>
</dbReference>
<dbReference type="GO" id="GO:0016020">
    <property type="term" value="C:membrane"/>
    <property type="evidence" value="ECO:0007669"/>
    <property type="project" value="UniProtKB-SubCell"/>
</dbReference>
<dbReference type="InterPro" id="IPR035973">
    <property type="entry name" value="Cyt_c_oxidase_su3-like_sf"/>
</dbReference>
<dbReference type="EMBL" id="KJ814197">
    <property type="protein sequence ID" value="AIK21709.1"/>
    <property type="molecule type" value="Genomic_DNA"/>
</dbReference>
<dbReference type="CDD" id="cd01665">
    <property type="entry name" value="Cyt_c_Oxidase_III"/>
    <property type="match status" value="1"/>
</dbReference>
<protein>
    <recommendedName>
        <fullName evidence="3 8">Cytochrome c oxidase subunit 3</fullName>
    </recommendedName>
</protein>
<dbReference type="PANTHER" id="PTHR11403:SF7">
    <property type="entry name" value="CYTOCHROME C OXIDASE SUBUNIT 3"/>
    <property type="match status" value="1"/>
</dbReference>
<dbReference type="Gene3D" id="1.10.287.70">
    <property type="match status" value="1"/>
</dbReference>
<dbReference type="InterPro" id="IPR013833">
    <property type="entry name" value="Cyt_c_oxidase_su3_a-hlx"/>
</dbReference>
<organism evidence="11">
    <name type="scientific">Ibalia leucospoides</name>
    <dbReference type="NCBI Taxonomy" id="32408"/>
    <lineage>
        <taxon>Eukaryota</taxon>
        <taxon>Metazoa</taxon>
        <taxon>Ecdysozoa</taxon>
        <taxon>Arthropoda</taxon>
        <taxon>Hexapoda</taxon>
        <taxon>Insecta</taxon>
        <taxon>Pterygota</taxon>
        <taxon>Neoptera</taxon>
        <taxon>Endopterygota</taxon>
        <taxon>Hymenoptera</taxon>
        <taxon>Apocrita</taxon>
        <taxon>Proctotrupomorpha</taxon>
        <taxon>Cynipoidea</taxon>
        <taxon>Ibaliidae</taxon>
        <taxon>Ibalia</taxon>
    </lineage>
</organism>
<sequence length="263" mass="31011">MKMYFYNHPFHLVSISPWPMLSSLSFLMLLMGMIKMFYCNNYLLMFMSSLSLILISIQWWRDTIREATFQGMHVFFVINSLKLGMMLFIISELFFFISFFWAFCHAGLSANIEIGSNWPPKNISLFNPYYIPLLNTIILLSSGISITYCHYSILNNKKYKSLISLTLTIILGLIFTSIQLIEYLESSFTVNDSIFGSLFFMTTGFHGLHVIIGTLFLIITLIRLMNNHLSFYHHFCFEAASWYWHFVDVIWIIVFSLIYWWSY</sequence>
<keyword evidence="8 11" id="KW-0496">Mitochondrion</keyword>
<dbReference type="PROSITE" id="PS50253">
    <property type="entry name" value="COX3"/>
    <property type="match status" value="1"/>
</dbReference>
<geneLocation type="mitochondrion" evidence="11"/>
<evidence type="ECO:0000256" key="4">
    <source>
        <dbReference type="ARBA" id="ARBA00022692"/>
    </source>
</evidence>
<dbReference type="GO" id="GO:0005739">
    <property type="term" value="C:mitochondrion"/>
    <property type="evidence" value="ECO:0007669"/>
    <property type="project" value="TreeGrafter"/>
</dbReference>
<feature type="transmembrane region" description="Helical" evidence="9">
    <location>
        <begin position="193"/>
        <end position="222"/>
    </location>
</feature>
<feature type="transmembrane region" description="Helical" evidence="9">
    <location>
        <begin position="12"/>
        <end position="34"/>
    </location>
</feature>
<comment type="subcellular location">
    <subcellularLocation>
        <location evidence="1">Membrane</location>
        <topology evidence="1">Multi-pass membrane protein</topology>
    </subcellularLocation>
</comment>
<evidence type="ECO:0000256" key="3">
    <source>
        <dbReference type="ARBA" id="ARBA00015944"/>
    </source>
</evidence>
<dbReference type="GO" id="GO:0006123">
    <property type="term" value="P:mitochondrial electron transport, cytochrome c to oxygen"/>
    <property type="evidence" value="ECO:0007669"/>
    <property type="project" value="TreeGrafter"/>
</dbReference>
<evidence type="ECO:0000259" key="10">
    <source>
        <dbReference type="PROSITE" id="PS50253"/>
    </source>
</evidence>
<evidence type="ECO:0000256" key="8">
    <source>
        <dbReference type="RuleBase" id="RU003375"/>
    </source>
</evidence>
<dbReference type="GO" id="GO:0004129">
    <property type="term" value="F:cytochrome-c oxidase activity"/>
    <property type="evidence" value="ECO:0007669"/>
    <property type="project" value="InterPro"/>
</dbReference>
<dbReference type="InterPro" id="IPR000298">
    <property type="entry name" value="Cyt_c_oxidase-like_su3"/>
</dbReference>
<evidence type="ECO:0000313" key="11">
    <source>
        <dbReference type="EMBL" id="AIK21709.1"/>
    </source>
</evidence>
<feature type="transmembrane region" description="Helical" evidence="9">
    <location>
        <begin position="161"/>
        <end position="181"/>
    </location>
</feature>
<evidence type="ECO:0000256" key="9">
    <source>
        <dbReference type="SAM" id="Phobius"/>
    </source>
</evidence>
<feature type="transmembrane region" description="Helical" evidence="9">
    <location>
        <begin position="40"/>
        <end position="60"/>
    </location>
</feature>
<dbReference type="GeneID" id="24145352"/>
<dbReference type="Gene3D" id="1.20.120.80">
    <property type="entry name" value="Cytochrome c oxidase, subunit III, four-helix bundle"/>
    <property type="match status" value="1"/>
</dbReference>
<dbReference type="Pfam" id="PF00510">
    <property type="entry name" value="COX3"/>
    <property type="match status" value="1"/>
</dbReference>
<feature type="domain" description="Heme-copper oxidase subunit III family profile" evidence="10">
    <location>
        <begin position="6"/>
        <end position="263"/>
    </location>
</feature>
<gene>
    <name evidence="11" type="primary">COX3</name>
</gene>
<dbReference type="PANTHER" id="PTHR11403">
    <property type="entry name" value="CYTOCHROME C OXIDASE SUBUNIT III"/>
    <property type="match status" value="1"/>
</dbReference>
<proteinExistence type="inferred from homology"/>
<keyword evidence="4 8" id="KW-0812">Transmembrane</keyword>
<accession>A0A0E3DQK1</accession>
<dbReference type="RefSeq" id="YP_009130785.1">
    <property type="nucleotide sequence ID" value="NC_026832.1"/>
</dbReference>
<keyword evidence="5" id="KW-1278">Translocase</keyword>
<dbReference type="InterPro" id="IPR033945">
    <property type="entry name" value="Cyt_c_oxase_su3_dom"/>
</dbReference>
<evidence type="ECO:0000256" key="6">
    <source>
        <dbReference type="ARBA" id="ARBA00022989"/>
    </source>
</evidence>
<feature type="transmembrane region" description="Helical" evidence="9">
    <location>
        <begin position="129"/>
        <end position="149"/>
    </location>
</feature>
<reference evidence="11" key="1">
    <citation type="journal article" date="2015" name="Mol. Phylogenet. Evol.">
        <title>Higher-level phylogeny of the Hymenoptera inferred from mitochondrial genomes.</title>
        <authorList>
            <person name="Mao M."/>
            <person name="Gibson T."/>
            <person name="Dowton M."/>
        </authorList>
    </citation>
    <scope>NUCLEOTIDE SEQUENCE</scope>
</reference>
<comment type="similarity">
    <text evidence="2 8">Belongs to the cytochrome c oxidase subunit 3 family.</text>
</comment>